<dbReference type="EC" id="2.4.1.21" evidence="3"/>
<comment type="caution">
    <text evidence="9">The sequence shown here is derived from an EMBL/GenBank/DDBJ whole genome shotgun (WGS) entry which is preliminary data.</text>
</comment>
<organism evidence="9 10">
    <name type="scientific">Morella rubra</name>
    <name type="common">Chinese bayberry</name>
    <dbReference type="NCBI Taxonomy" id="262757"/>
    <lineage>
        <taxon>Eukaryota</taxon>
        <taxon>Viridiplantae</taxon>
        <taxon>Streptophyta</taxon>
        <taxon>Embryophyta</taxon>
        <taxon>Tracheophyta</taxon>
        <taxon>Spermatophyta</taxon>
        <taxon>Magnoliopsida</taxon>
        <taxon>eudicotyledons</taxon>
        <taxon>Gunneridae</taxon>
        <taxon>Pentapetalae</taxon>
        <taxon>rosids</taxon>
        <taxon>fabids</taxon>
        <taxon>Fagales</taxon>
        <taxon>Myricaceae</taxon>
        <taxon>Morella</taxon>
    </lineage>
</organism>
<evidence type="ECO:0000313" key="10">
    <source>
        <dbReference type="Proteomes" id="UP000516437"/>
    </source>
</evidence>
<dbReference type="UniPathway" id="UPA00152"/>
<keyword evidence="4" id="KW-0328">Glycosyltransferase</keyword>
<dbReference type="GO" id="GO:0019252">
    <property type="term" value="P:starch biosynthetic process"/>
    <property type="evidence" value="ECO:0007669"/>
    <property type="project" value="UniProtKB-UniPathway"/>
</dbReference>
<keyword evidence="6" id="KW-0750">Starch biosynthesis</keyword>
<keyword evidence="10" id="KW-1185">Reference proteome</keyword>
<dbReference type="Pfam" id="PF08323">
    <property type="entry name" value="Glyco_transf_5"/>
    <property type="match status" value="1"/>
</dbReference>
<keyword evidence="5" id="KW-0808">Transferase</keyword>
<feature type="region of interest" description="Disordered" evidence="7">
    <location>
        <begin position="46"/>
        <end position="69"/>
    </location>
</feature>
<evidence type="ECO:0000313" key="9">
    <source>
        <dbReference type="EMBL" id="KAB1223846.1"/>
    </source>
</evidence>
<evidence type="ECO:0000256" key="4">
    <source>
        <dbReference type="ARBA" id="ARBA00022676"/>
    </source>
</evidence>
<comment type="catalytic activity">
    <reaction evidence="1">
        <text>[(1-&gt;4)-alpha-D-glucosyl](n) + ADP-alpha-D-glucose = [(1-&gt;4)-alpha-D-glucosyl](n+1) + ADP + H(+)</text>
        <dbReference type="Rhea" id="RHEA:18189"/>
        <dbReference type="Rhea" id="RHEA-COMP:9584"/>
        <dbReference type="Rhea" id="RHEA-COMP:9587"/>
        <dbReference type="ChEBI" id="CHEBI:15378"/>
        <dbReference type="ChEBI" id="CHEBI:15444"/>
        <dbReference type="ChEBI" id="CHEBI:57498"/>
        <dbReference type="ChEBI" id="CHEBI:456216"/>
        <dbReference type="EC" id="2.4.1.21"/>
    </reaction>
</comment>
<evidence type="ECO:0000256" key="2">
    <source>
        <dbReference type="ARBA" id="ARBA00004727"/>
    </source>
</evidence>
<comment type="pathway">
    <text evidence="2">Glycan biosynthesis; starch biosynthesis.</text>
</comment>
<dbReference type="InterPro" id="IPR013534">
    <property type="entry name" value="Starch_synth_cat_dom"/>
</dbReference>
<accession>A0A6A1WHF9</accession>
<dbReference type="Proteomes" id="UP000516437">
    <property type="component" value="Chromosome 2"/>
</dbReference>
<feature type="domain" description="Starch synthase catalytic" evidence="8">
    <location>
        <begin position="203"/>
        <end position="425"/>
    </location>
</feature>
<evidence type="ECO:0000256" key="1">
    <source>
        <dbReference type="ARBA" id="ARBA00001478"/>
    </source>
</evidence>
<evidence type="ECO:0000256" key="6">
    <source>
        <dbReference type="ARBA" id="ARBA00022922"/>
    </source>
</evidence>
<dbReference type="GO" id="GO:0009011">
    <property type="term" value="F:alpha-1,4-glucan glucosyltransferase (ADP-glucose donor) activity"/>
    <property type="evidence" value="ECO:0007669"/>
    <property type="project" value="UniProtKB-EC"/>
</dbReference>
<gene>
    <name evidence="9" type="ORF">CJ030_MR2G009199</name>
</gene>
<proteinExistence type="predicted"/>
<dbReference type="PANTHER" id="PTHR46083:SF3">
    <property type="entry name" value="UDP-GLYCOSYLTRANSFERASE SUPERFAMILY PROTEIN"/>
    <property type="match status" value="1"/>
</dbReference>
<evidence type="ECO:0000259" key="8">
    <source>
        <dbReference type="Pfam" id="PF08323"/>
    </source>
</evidence>
<dbReference type="PANTHER" id="PTHR46083">
    <property type="match status" value="1"/>
</dbReference>
<reference evidence="9 10" key="1">
    <citation type="journal article" date="2019" name="Plant Biotechnol. J.">
        <title>The red bayberry genome and genetic basis of sex determination.</title>
        <authorList>
            <person name="Jia H.M."/>
            <person name="Jia H.J."/>
            <person name="Cai Q.L."/>
            <person name="Wang Y."/>
            <person name="Zhao H.B."/>
            <person name="Yang W.F."/>
            <person name="Wang G.Y."/>
            <person name="Li Y.H."/>
            <person name="Zhan D.L."/>
            <person name="Shen Y.T."/>
            <person name="Niu Q.F."/>
            <person name="Chang L."/>
            <person name="Qiu J."/>
            <person name="Zhao L."/>
            <person name="Xie H.B."/>
            <person name="Fu W.Y."/>
            <person name="Jin J."/>
            <person name="Li X.W."/>
            <person name="Jiao Y."/>
            <person name="Zhou C.C."/>
            <person name="Tu T."/>
            <person name="Chai C.Y."/>
            <person name="Gao J.L."/>
            <person name="Fan L.J."/>
            <person name="van de Weg E."/>
            <person name="Wang J.Y."/>
            <person name="Gao Z.S."/>
        </authorList>
    </citation>
    <scope>NUCLEOTIDE SEQUENCE [LARGE SCALE GENOMIC DNA]</scope>
    <source>
        <tissue evidence="9">Leaves</tissue>
    </source>
</reference>
<dbReference type="Gene3D" id="3.40.50.2000">
    <property type="entry name" value="Glycogen Phosphorylase B"/>
    <property type="match status" value="2"/>
</dbReference>
<protein>
    <recommendedName>
        <fullName evidence="3">starch synthase</fullName>
        <ecNumber evidence="3">2.4.1.21</ecNumber>
    </recommendedName>
</protein>
<dbReference type="SUPFAM" id="SSF53756">
    <property type="entry name" value="UDP-Glycosyltransferase/glycogen phosphorylase"/>
    <property type="match status" value="1"/>
</dbReference>
<sequence length="668" mass="74456">MLVVSSLNAAIPSPPRPPNPCTVRPKPVKARAVCCLRKNGDLNGLYGKASPNVRSEGHDNADVGQSPKGELEVKQGDIWRLFSEAQQNILYLNKQRIMAVEELNKANREKQLLLARIKHLEAEKHDGAGKDTLSLCRGLLLRLDSMVLTGIISTGEASDLRRLIMDCKVGMAGFPDEILQKRDADLLAELRHFSDSSKKTCFHIVHICTEMEPLVSVGSLASYVTGLSCALQRKGHFVEVVMPKYKTMDLNEVEGLREVEAEHYSYFNGQLHGNKVWTGVVRGIGVSFIQPLYYSSFFSREKVYGYPDDFERFTYFSRASLDYLVKSGKRPDVLHIHNWETAIVGPLFWDIFVKQCLEQPDKLALCGLDPPSLHLPDRLQDNNKTHLVNILKGGVVYSNKVVIMASLHSKSRIIGSFSHGLEATLSIHKDKLAISPCGFDNSAWNPSKDNFLPETYCAEDMKGKAVCKVALQHHLALPDNTSTVLVGFIFTEAFDIDKGNLKAIVRNATSRGVQFVFVDISKNSSKDRVLESVQDLLKDENVISIDGVDEAVSHLVFAGSDIILCQSLHDPVLQVPLKALKYGAAPIPVMPTDAVPRHFVDHDYDSTKFAQFINSGFGRMSLSQALDEIENNPARWRRKIMDAMKMDFSWDAECCDVHVSAYTAIKNL</sequence>
<dbReference type="EMBL" id="RXIC02000020">
    <property type="protein sequence ID" value="KAB1223846.1"/>
    <property type="molecule type" value="Genomic_DNA"/>
</dbReference>
<evidence type="ECO:0000256" key="5">
    <source>
        <dbReference type="ARBA" id="ARBA00022679"/>
    </source>
</evidence>
<evidence type="ECO:0000256" key="7">
    <source>
        <dbReference type="SAM" id="MobiDB-lite"/>
    </source>
</evidence>
<dbReference type="AlphaFoldDB" id="A0A6A1WHF9"/>
<name>A0A6A1WHF9_9ROSI</name>
<dbReference type="OrthoDB" id="2018403at2759"/>
<evidence type="ECO:0000256" key="3">
    <source>
        <dbReference type="ARBA" id="ARBA00012588"/>
    </source>
</evidence>